<evidence type="ECO:0000256" key="4">
    <source>
        <dbReference type="SAM" id="MobiDB-lite"/>
    </source>
</evidence>
<comment type="subunit">
    <text evidence="2">Homodimer.</text>
</comment>
<feature type="region of interest" description="Disordered" evidence="4">
    <location>
        <begin position="93"/>
        <end position="112"/>
    </location>
</feature>
<organism evidence="6 7">
    <name type="scientific">Corynebacterium pseudodiphtheriticum</name>
    <dbReference type="NCBI Taxonomy" id="37637"/>
    <lineage>
        <taxon>Bacteria</taxon>
        <taxon>Bacillati</taxon>
        <taxon>Actinomycetota</taxon>
        <taxon>Actinomycetes</taxon>
        <taxon>Mycobacteriales</taxon>
        <taxon>Corynebacteriaceae</taxon>
        <taxon>Corynebacterium</taxon>
    </lineage>
</organism>
<evidence type="ECO:0000256" key="1">
    <source>
        <dbReference type="ARBA" id="ARBA00023125"/>
    </source>
</evidence>
<evidence type="ECO:0000313" key="6">
    <source>
        <dbReference type="EMBL" id="MDK4306072.1"/>
    </source>
</evidence>
<dbReference type="SUPFAM" id="SSF82607">
    <property type="entry name" value="YbaB-like"/>
    <property type="match status" value="1"/>
</dbReference>
<dbReference type="NCBIfam" id="TIGR00103">
    <property type="entry name" value="DNA_YbaB_EbfC"/>
    <property type="match status" value="1"/>
</dbReference>
<comment type="similarity">
    <text evidence="2">Belongs to the YbaB/EbfC family.</text>
</comment>
<dbReference type="GO" id="GO:0005829">
    <property type="term" value="C:cytosol"/>
    <property type="evidence" value="ECO:0007669"/>
    <property type="project" value="TreeGrafter"/>
</dbReference>
<comment type="subcellular location">
    <subcellularLocation>
        <location evidence="2">Cytoplasm</location>
        <location evidence="2">Nucleoid</location>
    </subcellularLocation>
</comment>
<dbReference type="EMBL" id="JASNVH010000001">
    <property type="protein sequence ID" value="MDK4306072.1"/>
    <property type="molecule type" value="Genomic_DNA"/>
</dbReference>
<evidence type="ECO:0000313" key="7">
    <source>
        <dbReference type="Proteomes" id="UP001224412"/>
    </source>
</evidence>
<keyword evidence="1 2" id="KW-0238">DNA-binding</keyword>
<evidence type="ECO:0000256" key="2">
    <source>
        <dbReference type="HAMAP-Rule" id="MF_00274"/>
    </source>
</evidence>
<dbReference type="AlphaFoldDB" id="A0AAP4F7C2"/>
<keyword evidence="3" id="KW-0175">Coiled coil</keyword>
<dbReference type="PANTHER" id="PTHR33449:SF1">
    <property type="entry name" value="NUCLEOID-ASSOCIATED PROTEIN YBAB"/>
    <property type="match status" value="1"/>
</dbReference>
<sequence length="112" mass="11812">MTQPQDMQQLIAQAAEMQANLQRAQEEILATSVTGKAANGLVEVTMTGGAEVTDIKIDPQVVDADDVDTLQDLILGAFQDGHRQAGELAKEKMGPLSQGMGDGDINNLMGGM</sequence>
<comment type="caution">
    <text evidence="6">The sequence shown here is derived from an EMBL/GenBank/DDBJ whole genome shotgun (WGS) entry which is preliminary data.</text>
</comment>
<feature type="coiled-coil region" evidence="3">
    <location>
        <begin position="7"/>
        <end position="34"/>
    </location>
</feature>
<proteinExistence type="inferred from homology"/>
<dbReference type="RefSeq" id="WP_021353519.1">
    <property type="nucleotide sequence ID" value="NZ_CP051667.1"/>
</dbReference>
<evidence type="ECO:0000313" key="8">
    <source>
        <dbReference type="Proteomes" id="UP001239759"/>
    </source>
</evidence>
<evidence type="ECO:0000313" key="5">
    <source>
        <dbReference type="EMBL" id="MDK4289745.1"/>
    </source>
</evidence>
<accession>A0AAP4F7C2</accession>
<dbReference type="HAMAP" id="MF_00274">
    <property type="entry name" value="DNA_YbaB_EbfC"/>
    <property type="match status" value="1"/>
</dbReference>
<dbReference type="PANTHER" id="PTHR33449">
    <property type="entry name" value="NUCLEOID-ASSOCIATED PROTEIN YBAB"/>
    <property type="match status" value="1"/>
</dbReference>
<dbReference type="InterPro" id="IPR004401">
    <property type="entry name" value="YbaB/EbfC"/>
</dbReference>
<name>A0AAP4F7C2_9CORY</name>
<evidence type="ECO:0000256" key="3">
    <source>
        <dbReference type="SAM" id="Coils"/>
    </source>
</evidence>
<dbReference type="Pfam" id="PF02575">
    <property type="entry name" value="YbaB_DNA_bd"/>
    <property type="match status" value="1"/>
</dbReference>
<dbReference type="EMBL" id="JASNUQ010000003">
    <property type="protein sequence ID" value="MDK4289745.1"/>
    <property type="molecule type" value="Genomic_DNA"/>
</dbReference>
<protein>
    <recommendedName>
        <fullName evidence="2">Nucleoid-associated protein QPX23_03220</fullName>
    </recommendedName>
</protein>
<dbReference type="InterPro" id="IPR036894">
    <property type="entry name" value="YbaB-like_sf"/>
</dbReference>
<dbReference type="Proteomes" id="UP001224412">
    <property type="component" value="Unassembled WGS sequence"/>
</dbReference>
<dbReference type="PIRSF" id="PIRSF004555">
    <property type="entry name" value="UCP004555"/>
    <property type="match status" value="1"/>
</dbReference>
<dbReference type="Gene3D" id="3.30.1310.10">
    <property type="entry name" value="Nucleoid-associated protein YbaB-like domain"/>
    <property type="match status" value="1"/>
</dbReference>
<dbReference type="GeneID" id="42780841"/>
<keyword evidence="2" id="KW-0963">Cytoplasm</keyword>
<comment type="function">
    <text evidence="2">Binds to DNA and alters its conformation. May be involved in regulation of gene expression, nucleoid organization and DNA protection.</text>
</comment>
<dbReference type="Proteomes" id="UP001239759">
    <property type="component" value="Unassembled WGS sequence"/>
</dbReference>
<reference evidence="6 8" key="1">
    <citation type="submission" date="2023-05" db="EMBL/GenBank/DDBJ databases">
        <title>Metabolic capabilities are highly conserved among human nasal-associated Corynebacterium species in pangenomic analyses.</title>
        <authorList>
            <person name="Tran T.H."/>
            <person name="Roberts A.Q."/>
            <person name="Escapa I.F."/>
            <person name="Gao W."/>
            <person name="Conlan S."/>
            <person name="Kong H."/>
            <person name="Segre J.A."/>
            <person name="Kelly M.S."/>
            <person name="Lemon K.P."/>
        </authorList>
    </citation>
    <scope>NUCLEOTIDE SEQUENCE</scope>
    <source>
        <strain evidence="6">KPL2773</strain>
        <strain evidence="5 8">KPL3772</strain>
    </source>
</reference>
<keyword evidence="8" id="KW-1185">Reference proteome</keyword>
<dbReference type="GO" id="GO:0003677">
    <property type="term" value="F:DNA binding"/>
    <property type="evidence" value="ECO:0007669"/>
    <property type="project" value="UniProtKB-UniRule"/>
</dbReference>
<dbReference type="GO" id="GO:0043590">
    <property type="term" value="C:bacterial nucleoid"/>
    <property type="evidence" value="ECO:0007669"/>
    <property type="project" value="UniProtKB-UniRule"/>
</dbReference>
<gene>
    <name evidence="5" type="ORF">QPX23_03220</name>
    <name evidence="6" type="ORF">QPX42_00640</name>
</gene>